<protein>
    <submittedName>
        <fullName evidence="2">Uncharacterized protein</fullName>
    </submittedName>
</protein>
<evidence type="ECO:0000313" key="2">
    <source>
        <dbReference type="EMBL" id="TGN80611.1"/>
    </source>
</evidence>
<organism evidence="2 3">
    <name type="scientific">Streptomyces griseoluteus</name>
    <dbReference type="NCBI Taxonomy" id="29306"/>
    <lineage>
        <taxon>Bacteria</taxon>
        <taxon>Bacillati</taxon>
        <taxon>Actinomycetota</taxon>
        <taxon>Actinomycetes</taxon>
        <taxon>Kitasatosporales</taxon>
        <taxon>Streptomycetaceae</taxon>
        <taxon>Streptomyces</taxon>
    </lineage>
</organism>
<accession>A0A4Z1DDQ3</accession>
<feature type="region of interest" description="Disordered" evidence="1">
    <location>
        <begin position="1"/>
        <end position="41"/>
    </location>
</feature>
<reference evidence="2 3" key="1">
    <citation type="submission" date="2019-04" db="EMBL/GenBank/DDBJ databases">
        <title>Streptomyces sp. nov. Bv016 isolated from bark of Buahinia variegata.</title>
        <authorList>
            <person name="Kanchanasin P."/>
            <person name="Tanasupawat S."/>
            <person name="Yuki M."/>
            <person name="Kudo T."/>
        </authorList>
    </citation>
    <scope>NUCLEOTIDE SEQUENCE [LARGE SCALE GENOMIC DNA]</scope>
    <source>
        <strain evidence="2 3">JCM 4765</strain>
    </source>
</reference>
<comment type="caution">
    <text evidence="2">The sequence shown here is derived from an EMBL/GenBank/DDBJ whole genome shotgun (WGS) entry which is preliminary data.</text>
</comment>
<keyword evidence="3" id="KW-1185">Reference proteome</keyword>
<evidence type="ECO:0000256" key="1">
    <source>
        <dbReference type="SAM" id="MobiDB-lite"/>
    </source>
</evidence>
<dbReference type="AlphaFoldDB" id="A0A4Z1DDQ3"/>
<feature type="compositionally biased region" description="Low complexity" evidence="1">
    <location>
        <begin position="28"/>
        <end position="40"/>
    </location>
</feature>
<sequence>MRRAGGVGGSPRRTAGEKRWHRPARTHAGGSSAYASSSPGHVVDLSRLCPDRCGVRHLAIRGHRRRTARPARASIIGA</sequence>
<dbReference type="EMBL" id="SRRU01000007">
    <property type="protein sequence ID" value="TGN80611.1"/>
    <property type="molecule type" value="Genomic_DNA"/>
</dbReference>
<gene>
    <name evidence="2" type="ORF">E5082_19600</name>
</gene>
<dbReference type="Proteomes" id="UP000298513">
    <property type="component" value="Unassembled WGS sequence"/>
</dbReference>
<name>A0A4Z1DDQ3_STRGP</name>
<proteinExistence type="predicted"/>
<evidence type="ECO:0000313" key="3">
    <source>
        <dbReference type="Proteomes" id="UP000298513"/>
    </source>
</evidence>